<name>A0A7W3P866_9ACTN</name>
<dbReference type="AlphaFoldDB" id="A0A7W3P866"/>
<organism evidence="2 3">
    <name type="scientific">Nocardioides ginsengisegetis</name>
    <dbReference type="NCBI Taxonomy" id="661491"/>
    <lineage>
        <taxon>Bacteria</taxon>
        <taxon>Bacillati</taxon>
        <taxon>Actinomycetota</taxon>
        <taxon>Actinomycetes</taxon>
        <taxon>Propionibacteriales</taxon>
        <taxon>Nocardioidaceae</taxon>
        <taxon>Nocardioides</taxon>
    </lineage>
</organism>
<dbReference type="RefSeq" id="WP_182536331.1">
    <property type="nucleotide sequence ID" value="NZ_JACGXA010000001.1"/>
</dbReference>
<sequence length="188" mass="20340">MTDIKQPPSKTRAIWRPVASTVVGVAVLVGAGWWWTHPDALPSAYGASVEADPRPYRTGVVWTAELTAPGHFPSEGVLTLRSVDVRLDERHETEATIEVLRCTAIATDDGGHLSVGFGDERPSAKYDCIPAVDGTLMGGQDQLVAVLTPEVPGIYVLRSATISYRLDRSGLWRRGTDSTRLHAAVTYS</sequence>
<protein>
    <submittedName>
        <fullName evidence="2">Uncharacterized protein</fullName>
    </submittedName>
</protein>
<feature type="transmembrane region" description="Helical" evidence="1">
    <location>
        <begin position="14"/>
        <end position="35"/>
    </location>
</feature>
<dbReference type="Proteomes" id="UP000580910">
    <property type="component" value="Unassembled WGS sequence"/>
</dbReference>
<dbReference type="EMBL" id="JACGXA010000001">
    <property type="protein sequence ID" value="MBA8802109.1"/>
    <property type="molecule type" value="Genomic_DNA"/>
</dbReference>
<comment type="caution">
    <text evidence="2">The sequence shown here is derived from an EMBL/GenBank/DDBJ whole genome shotgun (WGS) entry which is preliminary data.</text>
</comment>
<evidence type="ECO:0000313" key="2">
    <source>
        <dbReference type="EMBL" id="MBA8802109.1"/>
    </source>
</evidence>
<evidence type="ECO:0000256" key="1">
    <source>
        <dbReference type="SAM" id="Phobius"/>
    </source>
</evidence>
<evidence type="ECO:0000313" key="3">
    <source>
        <dbReference type="Proteomes" id="UP000580910"/>
    </source>
</evidence>
<gene>
    <name evidence="2" type="ORF">FB382_000400</name>
</gene>
<proteinExistence type="predicted"/>
<keyword evidence="1" id="KW-1133">Transmembrane helix</keyword>
<keyword evidence="1" id="KW-0812">Transmembrane</keyword>
<accession>A0A7W3P866</accession>
<reference evidence="2 3" key="1">
    <citation type="submission" date="2020-07" db="EMBL/GenBank/DDBJ databases">
        <title>Sequencing the genomes of 1000 actinobacteria strains.</title>
        <authorList>
            <person name="Klenk H.-P."/>
        </authorList>
    </citation>
    <scope>NUCLEOTIDE SEQUENCE [LARGE SCALE GENOMIC DNA]</scope>
    <source>
        <strain evidence="2 3">DSM 21349</strain>
    </source>
</reference>
<keyword evidence="3" id="KW-1185">Reference proteome</keyword>
<keyword evidence="1" id="KW-0472">Membrane</keyword>